<proteinExistence type="predicted"/>
<accession>A0ABU0PDY4</accession>
<name>A0ABU0PDY4_9MICO</name>
<organism evidence="1 2">
    <name type="scientific">Microbacterium murale</name>
    <dbReference type="NCBI Taxonomy" id="1081040"/>
    <lineage>
        <taxon>Bacteria</taxon>
        <taxon>Bacillati</taxon>
        <taxon>Actinomycetota</taxon>
        <taxon>Actinomycetes</taxon>
        <taxon>Micrococcales</taxon>
        <taxon>Microbacteriaceae</taxon>
        <taxon>Microbacterium</taxon>
    </lineage>
</organism>
<protein>
    <submittedName>
        <fullName evidence="1">Uncharacterized protein</fullName>
    </submittedName>
</protein>
<gene>
    <name evidence="1" type="ORF">QFZ46_003699</name>
</gene>
<comment type="caution">
    <text evidence="1">The sequence shown here is derived from an EMBL/GenBank/DDBJ whole genome shotgun (WGS) entry which is preliminary data.</text>
</comment>
<dbReference type="EMBL" id="JAUSXK010000001">
    <property type="protein sequence ID" value="MDQ0645539.1"/>
    <property type="molecule type" value="Genomic_DNA"/>
</dbReference>
<reference evidence="1 2" key="1">
    <citation type="submission" date="2023-07" db="EMBL/GenBank/DDBJ databases">
        <title>Comparative genomics of wheat-associated soil bacteria to identify genetic determinants of phenazine resistance.</title>
        <authorList>
            <person name="Mouncey N."/>
        </authorList>
    </citation>
    <scope>NUCLEOTIDE SEQUENCE [LARGE SCALE GENOMIC DNA]</scope>
    <source>
        <strain evidence="1 2">W2I7</strain>
    </source>
</reference>
<dbReference type="RefSeq" id="WP_307363899.1">
    <property type="nucleotide sequence ID" value="NZ_JAUSXK010000001.1"/>
</dbReference>
<evidence type="ECO:0000313" key="2">
    <source>
        <dbReference type="Proteomes" id="UP001239085"/>
    </source>
</evidence>
<dbReference type="Proteomes" id="UP001239085">
    <property type="component" value="Unassembled WGS sequence"/>
</dbReference>
<sequence>MALIPQQKVISVTALGGGEAQAIQSLEEALRDWPPVRIVSIAVRGVANPLGRGEMGTSITAVVETV</sequence>
<keyword evidence="2" id="KW-1185">Reference proteome</keyword>
<evidence type="ECO:0000313" key="1">
    <source>
        <dbReference type="EMBL" id="MDQ0645539.1"/>
    </source>
</evidence>